<feature type="compositionally biased region" description="Low complexity" evidence="1">
    <location>
        <begin position="149"/>
        <end position="166"/>
    </location>
</feature>
<evidence type="ECO:0000256" key="1">
    <source>
        <dbReference type="SAM" id="MobiDB-lite"/>
    </source>
</evidence>
<feature type="compositionally biased region" description="Acidic residues" evidence="1">
    <location>
        <begin position="134"/>
        <end position="148"/>
    </location>
</feature>
<feature type="region of interest" description="Disordered" evidence="1">
    <location>
        <begin position="1"/>
        <end position="21"/>
    </location>
</feature>
<feature type="compositionally biased region" description="Acidic residues" evidence="1">
    <location>
        <begin position="185"/>
        <end position="195"/>
    </location>
</feature>
<evidence type="ECO:0000313" key="2">
    <source>
        <dbReference type="EMBL" id="OAY69950.1"/>
    </source>
</evidence>
<dbReference type="AlphaFoldDB" id="A0A199UZ84"/>
<organism evidence="2 3">
    <name type="scientific">Ananas comosus</name>
    <name type="common">Pineapple</name>
    <name type="synonym">Ananas ananas</name>
    <dbReference type="NCBI Taxonomy" id="4615"/>
    <lineage>
        <taxon>Eukaryota</taxon>
        <taxon>Viridiplantae</taxon>
        <taxon>Streptophyta</taxon>
        <taxon>Embryophyta</taxon>
        <taxon>Tracheophyta</taxon>
        <taxon>Spermatophyta</taxon>
        <taxon>Magnoliopsida</taxon>
        <taxon>Liliopsida</taxon>
        <taxon>Poales</taxon>
        <taxon>Bromeliaceae</taxon>
        <taxon>Bromelioideae</taxon>
        <taxon>Ananas</taxon>
    </lineage>
</organism>
<name>A0A199UZ84_ANACO</name>
<proteinExistence type="predicted"/>
<evidence type="ECO:0000313" key="3">
    <source>
        <dbReference type="Proteomes" id="UP000092600"/>
    </source>
</evidence>
<feature type="compositionally biased region" description="Polar residues" evidence="1">
    <location>
        <begin position="1"/>
        <end position="11"/>
    </location>
</feature>
<dbReference type="Proteomes" id="UP000092600">
    <property type="component" value="Unassembled WGS sequence"/>
</dbReference>
<reference evidence="2 3" key="1">
    <citation type="journal article" date="2016" name="DNA Res.">
        <title>The draft genome of MD-2 pineapple using hybrid error correction of long reads.</title>
        <authorList>
            <person name="Redwan R.M."/>
            <person name="Saidin A."/>
            <person name="Kumar S.V."/>
        </authorList>
    </citation>
    <scope>NUCLEOTIDE SEQUENCE [LARGE SCALE GENOMIC DNA]</scope>
    <source>
        <strain evidence="3">cv. MD2</strain>
        <tissue evidence="2">Leaf</tissue>
    </source>
</reference>
<feature type="region of interest" description="Disordered" evidence="1">
    <location>
        <begin position="95"/>
        <end position="242"/>
    </location>
</feature>
<protein>
    <submittedName>
        <fullName evidence="2">Uncharacterized protein</fullName>
    </submittedName>
</protein>
<feature type="compositionally biased region" description="Acidic residues" evidence="1">
    <location>
        <begin position="96"/>
        <end position="115"/>
    </location>
</feature>
<feature type="compositionally biased region" description="Gly residues" evidence="1">
    <location>
        <begin position="167"/>
        <end position="181"/>
    </location>
</feature>
<gene>
    <name evidence="2" type="ORF">ACMD2_07718</name>
</gene>
<sequence length="267" mass="26700">MATSKSVNPRLSTKKNVRRAATMHADPISRRAYPARVCTAAALLGIVGARVGLAEHGAAQAVGAPTVEAVGALGVLDDADDEHEDGGDDKRVALEGAEEDGGGREELEEEADEVAAPELVVLNREGGDGVGAAEVEEEEGGPEGEDDGAAGVVTAAAAAAAAASAARGGGGVGGDGGGGGADVAEGVEEEAEAEVGDPVGEEVAGPDDEAGEAGGRAAAERGDEDEEDLEDQAGQDRRPDFPVGVLLRNQRLEPHTSNYIYVQACSS</sequence>
<accession>A0A199UZ84</accession>
<comment type="caution">
    <text evidence="2">The sequence shown here is derived from an EMBL/GenBank/DDBJ whole genome shotgun (WGS) entry which is preliminary data.</text>
</comment>
<dbReference type="EMBL" id="LSRQ01004132">
    <property type="protein sequence ID" value="OAY69950.1"/>
    <property type="molecule type" value="Genomic_DNA"/>
</dbReference>
<feature type="compositionally biased region" description="Acidic residues" evidence="1">
    <location>
        <begin position="222"/>
        <end position="233"/>
    </location>
</feature>